<proteinExistence type="predicted"/>
<dbReference type="EMBL" id="AJWZ01008046">
    <property type="protein sequence ID" value="EKC55218.1"/>
    <property type="molecule type" value="Genomic_DNA"/>
</dbReference>
<protein>
    <submittedName>
        <fullName evidence="2">Transposase</fullName>
    </submittedName>
</protein>
<evidence type="ECO:0000259" key="1">
    <source>
        <dbReference type="Pfam" id="PF13817"/>
    </source>
</evidence>
<dbReference type="Pfam" id="PF13817">
    <property type="entry name" value="DDE_Tnp_IS66_C"/>
    <property type="match status" value="1"/>
</dbReference>
<gene>
    <name evidence="2" type="ORF">OBE_11672</name>
</gene>
<accession>K1SCI5</accession>
<feature type="domain" description="Transposase IS66 C-terminal" evidence="1">
    <location>
        <begin position="15"/>
        <end position="52"/>
    </location>
</feature>
<sequence length="69" mass="7976">MEPIVQRSSTVSQKTAKANNLKPFDYFEYLLTEIPKHVDDKNIDFLAELLPWSDMLPENIRKPQKASGK</sequence>
<name>K1SCI5_9ZZZZ</name>
<comment type="caution">
    <text evidence="2">The sequence shown here is derived from an EMBL/GenBank/DDBJ whole genome shotgun (WGS) entry which is preliminary data.</text>
</comment>
<dbReference type="InterPro" id="IPR039552">
    <property type="entry name" value="IS66_C"/>
</dbReference>
<evidence type="ECO:0000313" key="2">
    <source>
        <dbReference type="EMBL" id="EKC55218.1"/>
    </source>
</evidence>
<organism evidence="2">
    <name type="scientific">human gut metagenome</name>
    <dbReference type="NCBI Taxonomy" id="408170"/>
    <lineage>
        <taxon>unclassified sequences</taxon>
        <taxon>metagenomes</taxon>
        <taxon>organismal metagenomes</taxon>
    </lineage>
</organism>
<reference evidence="2" key="1">
    <citation type="journal article" date="2013" name="Environ. Microbiol.">
        <title>Microbiota from the distal guts of lean and obese adolescents exhibit partial functional redundancy besides clear differences in community structure.</title>
        <authorList>
            <person name="Ferrer M."/>
            <person name="Ruiz A."/>
            <person name="Lanza F."/>
            <person name="Haange S.B."/>
            <person name="Oberbach A."/>
            <person name="Till H."/>
            <person name="Bargiela R."/>
            <person name="Campoy C."/>
            <person name="Segura M.T."/>
            <person name="Richter M."/>
            <person name="von Bergen M."/>
            <person name="Seifert J."/>
            <person name="Suarez A."/>
        </authorList>
    </citation>
    <scope>NUCLEOTIDE SEQUENCE</scope>
</reference>
<dbReference type="AlphaFoldDB" id="K1SCI5"/>